<keyword evidence="3" id="KW-0805">Transcription regulation</keyword>
<proteinExistence type="predicted"/>
<dbReference type="GO" id="GO:0003677">
    <property type="term" value="F:DNA binding"/>
    <property type="evidence" value="ECO:0007669"/>
    <property type="project" value="UniProtKB-KW"/>
</dbReference>
<evidence type="ECO:0000256" key="7">
    <source>
        <dbReference type="SAM" id="MobiDB-lite"/>
    </source>
</evidence>
<dbReference type="GO" id="GO:0000981">
    <property type="term" value="F:DNA-binding transcription factor activity, RNA polymerase II-specific"/>
    <property type="evidence" value="ECO:0007669"/>
    <property type="project" value="InterPro"/>
</dbReference>
<dbReference type="Pfam" id="PF00172">
    <property type="entry name" value="Zn_clus"/>
    <property type="match status" value="1"/>
</dbReference>
<evidence type="ECO:0000256" key="3">
    <source>
        <dbReference type="ARBA" id="ARBA00023015"/>
    </source>
</evidence>
<evidence type="ECO:0000313" key="9">
    <source>
        <dbReference type="EMBL" id="SCU97045.1"/>
    </source>
</evidence>
<dbReference type="GO" id="GO:0008270">
    <property type="term" value="F:zinc ion binding"/>
    <property type="evidence" value="ECO:0007669"/>
    <property type="project" value="InterPro"/>
</dbReference>
<dbReference type="Pfam" id="PF04082">
    <property type="entry name" value="Fungal_trans"/>
    <property type="match status" value="1"/>
</dbReference>
<keyword evidence="2" id="KW-0862">Zinc</keyword>
<dbReference type="InterPro" id="IPR036864">
    <property type="entry name" value="Zn2-C6_fun-type_DNA-bd_sf"/>
</dbReference>
<dbReference type="SMART" id="SM00066">
    <property type="entry name" value="GAL4"/>
    <property type="match status" value="1"/>
</dbReference>
<dbReference type="InterPro" id="IPR001138">
    <property type="entry name" value="Zn2Cys6_DnaBD"/>
</dbReference>
<evidence type="ECO:0000256" key="5">
    <source>
        <dbReference type="ARBA" id="ARBA00023163"/>
    </source>
</evidence>
<feature type="region of interest" description="Disordered" evidence="7">
    <location>
        <begin position="56"/>
        <end position="82"/>
    </location>
</feature>
<evidence type="ECO:0000313" key="10">
    <source>
        <dbReference type="Proteomes" id="UP000191144"/>
    </source>
</evidence>
<dbReference type="CDD" id="cd00067">
    <property type="entry name" value="GAL4"/>
    <property type="match status" value="1"/>
</dbReference>
<organism evidence="9 10">
    <name type="scientific">Lachancea meyersii CBS 8951</name>
    <dbReference type="NCBI Taxonomy" id="1266667"/>
    <lineage>
        <taxon>Eukaryota</taxon>
        <taxon>Fungi</taxon>
        <taxon>Dikarya</taxon>
        <taxon>Ascomycota</taxon>
        <taxon>Saccharomycotina</taxon>
        <taxon>Saccharomycetes</taxon>
        <taxon>Saccharomycetales</taxon>
        <taxon>Saccharomycetaceae</taxon>
        <taxon>Lachancea</taxon>
    </lineage>
</organism>
<evidence type="ECO:0000256" key="1">
    <source>
        <dbReference type="ARBA" id="ARBA00022723"/>
    </source>
</evidence>
<accession>A0A1G4K0K1</accession>
<gene>
    <name evidence="9" type="ORF">LAME_0F18316G</name>
</gene>
<dbReference type="PANTHER" id="PTHR47171:SF3">
    <property type="entry name" value="FARA-RELATED"/>
    <property type="match status" value="1"/>
</dbReference>
<dbReference type="PANTHER" id="PTHR47171">
    <property type="entry name" value="FARA-RELATED"/>
    <property type="match status" value="1"/>
</dbReference>
<evidence type="ECO:0000256" key="4">
    <source>
        <dbReference type="ARBA" id="ARBA00023125"/>
    </source>
</evidence>
<reference evidence="10" key="1">
    <citation type="submission" date="2016-03" db="EMBL/GenBank/DDBJ databases">
        <authorList>
            <person name="Devillers Hugo."/>
        </authorList>
    </citation>
    <scope>NUCLEOTIDE SEQUENCE [LARGE SCALE GENOMIC DNA]</scope>
</reference>
<dbReference type="SUPFAM" id="SSF57701">
    <property type="entry name" value="Zn2/Cys6 DNA-binding domain"/>
    <property type="match status" value="1"/>
</dbReference>
<dbReference type="InterPro" id="IPR007219">
    <property type="entry name" value="XnlR_reg_dom"/>
</dbReference>
<keyword evidence="5" id="KW-0804">Transcription</keyword>
<feature type="region of interest" description="Disordered" evidence="7">
    <location>
        <begin position="764"/>
        <end position="798"/>
    </location>
</feature>
<dbReference type="PROSITE" id="PS00463">
    <property type="entry name" value="ZN2_CY6_FUNGAL_1"/>
    <property type="match status" value="1"/>
</dbReference>
<keyword evidence="1" id="KW-0479">Metal-binding</keyword>
<dbReference type="InterPro" id="IPR052073">
    <property type="entry name" value="Amide_Lactam_Regulators"/>
</dbReference>
<feature type="domain" description="Zn(2)-C6 fungal-type" evidence="8">
    <location>
        <begin position="18"/>
        <end position="49"/>
    </location>
</feature>
<evidence type="ECO:0000256" key="6">
    <source>
        <dbReference type="ARBA" id="ARBA00023242"/>
    </source>
</evidence>
<feature type="compositionally biased region" description="Polar residues" evidence="7">
    <location>
        <begin position="772"/>
        <end position="783"/>
    </location>
</feature>
<dbReference type="OrthoDB" id="5121955at2759"/>
<dbReference type="AlphaFoldDB" id="A0A1G4K0K1"/>
<dbReference type="PROSITE" id="PS50048">
    <property type="entry name" value="ZN2_CY6_FUNGAL_2"/>
    <property type="match status" value="1"/>
</dbReference>
<dbReference type="CDD" id="cd12148">
    <property type="entry name" value="fungal_TF_MHR"/>
    <property type="match status" value="1"/>
</dbReference>
<keyword evidence="10" id="KW-1185">Reference proteome</keyword>
<evidence type="ECO:0000259" key="8">
    <source>
        <dbReference type="PROSITE" id="PS50048"/>
    </source>
</evidence>
<keyword evidence="4" id="KW-0238">DNA-binding</keyword>
<dbReference type="Proteomes" id="UP000191144">
    <property type="component" value="Chromosome F"/>
</dbReference>
<name>A0A1G4K0K1_9SACH</name>
<dbReference type="Gene3D" id="4.10.240.10">
    <property type="entry name" value="Zn(2)-C6 fungal-type DNA-binding domain"/>
    <property type="match status" value="1"/>
</dbReference>
<dbReference type="SMART" id="SM00906">
    <property type="entry name" value="Fungal_trans"/>
    <property type="match status" value="1"/>
</dbReference>
<keyword evidence="6" id="KW-0539">Nucleus</keyword>
<sequence>MVGEKTGFRSRKRRTARACEVCHARKVRCDAHERMPCTSCQTFGLVCRLREVKRGKNGGHEGHEELDAGAGAGAEPEGHGDLGHEQTVKDAVSNGMPYGDDYLRNRGVEPGVFVDAERRDRDRVHVYFGSSSFLSLLTGSSFPDESHFVSGQKLRHTLPRAGEGSPRVANMEILRISGAFLLPCKSICDELVNLYFSWIHPLMPLMDQTAFLKEYESNTCSIFLLQAMLCVGVKLSQNPLLTDKDGSTELASNIFYGRAKALYDGRYEENEIALLQGMILLSKQAFQEKNLIHSPLYYMKNAITVAHTHGLHRSADFHPTLTNNEKKTRKLIWWILYTLDTFASISIGRPQAIHLEDCDIPLLTHDDFVFDGQAPELITPIDYRDCVISTVQIAEIMSRVSRELNRPVAAPSDKKTVIRHFDVILQRWRENLPPTLSYNSNAEIFTKHSLPKAFVNAFYYKTLCLLHKSNIHDMDAASDEQYVSAGIAFQAAHSLSLIGQILLDRNELGYCYVGHAYCFFEAMIIFVHHMHDPDSIFRQIALKCYHVLERVLYTLGKQWNSCTLLSQILFAFGQNPEYVRAVIARFKAKMKDLKNPYIPIEVPSPARSLEMELQKLSPAHSKNWSSPPLQPPGVNAPNHPFDVYGSYTSVPPYATQPHHDPHMKFPPYLRGNAPVPYVSTAAPIAPYSGGVSSERNFTTTNISQGVSSSQVFDPHLLFPDVSQPLPADFHFDSNPHVQRRPEIGNAQTHDATGVQSSLLTGATDLQFDGGNYQENPEQHSGASGQEEKAPPKITSIPLPPGFWDSIQVNLNFFKNPAESSQTWHVSSRDEAANLNYPLSDSENS</sequence>
<dbReference type="GO" id="GO:0006351">
    <property type="term" value="P:DNA-templated transcription"/>
    <property type="evidence" value="ECO:0007669"/>
    <property type="project" value="InterPro"/>
</dbReference>
<protein>
    <submittedName>
        <fullName evidence="9">LAME_0F18316g1_1</fullName>
    </submittedName>
</protein>
<dbReference type="EMBL" id="LT598477">
    <property type="protein sequence ID" value="SCU97045.1"/>
    <property type="molecule type" value="Genomic_DNA"/>
</dbReference>
<evidence type="ECO:0000256" key="2">
    <source>
        <dbReference type="ARBA" id="ARBA00022833"/>
    </source>
</evidence>
<feature type="compositionally biased region" description="Basic and acidic residues" evidence="7">
    <location>
        <begin position="56"/>
        <end position="66"/>
    </location>
</feature>